<feature type="transmembrane region" description="Helical" evidence="8">
    <location>
        <begin position="293"/>
        <end position="311"/>
    </location>
</feature>
<keyword evidence="4 8" id="KW-1003">Cell membrane</keyword>
<evidence type="ECO:0000256" key="2">
    <source>
        <dbReference type="ARBA" id="ARBA00010100"/>
    </source>
</evidence>
<dbReference type="RefSeq" id="WP_158225888.1">
    <property type="nucleotide sequence ID" value="NZ_FUHW01000038.1"/>
</dbReference>
<dbReference type="Pfam" id="PF02652">
    <property type="entry name" value="Lactate_perm"/>
    <property type="match status" value="2"/>
</dbReference>
<keyword evidence="7 8" id="KW-0472">Membrane</keyword>
<evidence type="ECO:0000256" key="1">
    <source>
        <dbReference type="ARBA" id="ARBA00004651"/>
    </source>
</evidence>
<feature type="transmembrane region" description="Helical" evidence="8">
    <location>
        <begin position="260"/>
        <end position="281"/>
    </location>
</feature>
<feature type="transmembrane region" description="Helical" evidence="8">
    <location>
        <begin position="332"/>
        <end position="354"/>
    </location>
</feature>
<feature type="transmembrane region" description="Helical" evidence="8">
    <location>
        <begin position="63"/>
        <end position="90"/>
    </location>
</feature>
<feature type="transmembrane region" description="Helical" evidence="8">
    <location>
        <begin position="141"/>
        <end position="162"/>
    </location>
</feature>
<keyword evidence="10" id="KW-1185">Reference proteome</keyword>
<protein>
    <recommendedName>
        <fullName evidence="8">L-lactate permease</fullName>
    </recommendedName>
</protein>
<dbReference type="AlphaFoldDB" id="A0A1R4GP94"/>
<feature type="transmembrane region" description="Helical" evidence="8">
    <location>
        <begin position="477"/>
        <end position="495"/>
    </location>
</feature>
<keyword evidence="5 8" id="KW-0812">Transmembrane</keyword>
<evidence type="ECO:0000256" key="7">
    <source>
        <dbReference type="ARBA" id="ARBA00023136"/>
    </source>
</evidence>
<dbReference type="GO" id="GO:0015129">
    <property type="term" value="F:lactate transmembrane transporter activity"/>
    <property type="evidence" value="ECO:0007669"/>
    <property type="project" value="UniProtKB-UniRule"/>
</dbReference>
<reference evidence="9 10" key="1">
    <citation type="submission" date="2017-02" db="EMBL/GenBank/DDBJ databases">
        <authorList>
            <person name="Peterson S.W."/>
        </authorList>
    </citation>
    <scope>NUCLEOTIDE SEQUENCE [LARGE SCALE GENOMIC DNA]</scope>
    <source>
        <strain evidence="9 10">B Ar 00.02</strain>
    </source>
</reference>
<evidence type="ECO:0000256" key="4">
    <source>
        <dbReference type="ARBA" id="ARBA00022475"/>
    </source>
</evidence>
<comment type="function">
    <text evidence="8">Uptake of L-lactate across the membrane. Can also transport D-lactate and glycolate.</text>
</comment>
<dbReference type="InterPro" id="IPR003804">
    <property type="entry name" value="Lactate_perm"/>
</dbReference>
<name>A0A1R4GP94_9MICC</name>
<comment type="similarity">
    <text evidence="2 8">Belongs to the lactate permease family.</text>
</comment>
<dbReference type="Proteomes" id="UP000195913">
    <property type="component" value="Unassembled WGS sequence"/>
</dbReference>
<proteinExistence type="inferred from homology"/>
<organism evidence="9 10">
    <name type="scientific">Arthrobacter rhombi</name>
    <dbReference type="NCBI Taxonomy" id="71253"/>
    <lineage>
        <taxon>Bacteria</taxon>
        <taxon>Bacillati</taxon>
        <taxon>Actinomycetota</taxon>
        <taxon>Actinomycetes</taxon>
        <taxon>Micrococcales</taxon>
        <taxon>Micrococcaceae</taxon>
        <taxon>Arthrobacter</taxon>
    </lineage>
</organism>
<keyword evidence="3 8" id="KW-0813">Transport</keyword>
<sequence>MLAVAAAVPILLAGVLFFLGVKATRISLWSLAAGIVMALIFFPTPWLVVGSSLAAFAPTIIEILLILYAGVLLSRIMSNTGAMASISGWLRSSAPSRRTGTLLVVFGIVPFAESVTGFGIGVTVGVPILRLIGHSVPRSTIFSLLGLLAVPWGALGPGTLLASELSGTSLVEVGIRSAVLSLPVMLGVALLVTFLLRHDGSVGRLFGGAVASSLLLWSGILGANILLGTPLAGVMGSLVPTAAHLLVYRWRGSLIAAGWVVARASLPYAVMAAGLLATRAVTSNGEPQLSLRAISSPATWLVVACLVAHFGPGQRWASDQPEARLGHRAVSAWRTWLPVGVVTFCFTVLGSVLAATGMGAELGTALAAMGGSYLAIAPAVNALAGFITGSNTAANAMLTATQTQVATELGSSVLQMVAATNVTASMATMAAPSRLLLAYELAVATPVGIPGGEGLGESSADPQASESAVNRWVLPRIFALLAIVSAILGLVTWLLF</sequence>
<evidence type="ECO:0000256" key="3">
    <source>
        <dbReference type="ARBA" id="ARBA00022448"/>
    </source>
</evidence>
<feature type="transmembrane region" description="Helical" evidence="8">
    <location>
        <begin position="174"/>
        <end position="196"/>
    </location>
</feature>
<evidence type="ECO:0000256" key="6">
    <source>
        <dbReference type="ARBA" id="ARBA00022989"/>
    </source>
</evidence>
<dbReference type="PANTHER" id="PTHR30003:SF0">
    <property type="entry name" value="GLYCOLATE PERMEASE GLCA-RELATED"/>
    <property type="match status" value="1"/>
</dbReference>
<feature type="transmembrane region" description="Helical" evidence="8">
    <location>
        <begin position="366"/>
        <end position="387"/>
    </location>
</feature>
<evidence type="ECO:0000256" key="8">
    <source>
        <dbReference type="RuleBase" id="RU365092"/>
    </source>
</evidence>
<evidence type="ECO:0000313" key="9">
    <source>
        <dbReference type="EMBL" id="SJM70011.1"/>
    </source>
</evidence>
<gene>
    <name evidence="9" type="ORF">FM101_12205</name>
</gene>
<dbReference type="PANTHER" id="PTHR30003">
    <property type="entry name" value="L-LACTATE PERMEASE"/>
    <property type="match status" value="1"/>
</dbReference>
<keyword evidence="6 8" id="KW-1133">Transmembrane helix</keyword>
<feature type="transmembrane region" description="Helical" evidence="8">
    <location>
        <begin position="33"/>
        <end position="56"/>
    </location>
</feature>
<comment type="subcellular location">
    <subcellularLocation>
        <location evidence="1 8">Cell membrane</location>
        <topology evidence="1 8">Multi-pass membrane protein</topology>
    </subcellularLocation>
</comment>
<comment type="caution">
    <text evidence="8">Lacks conserved residue(s) required for the propagation of feature annotation.</text>
</comment>
<evidence type="ECO:0000256" key="5">
    <source>
        <dbReference type="ARBA" id="ARBA00022692"/>
    </source>
</evidence>
<dbReference type="GO" id="GO:0005886">
    <property type="term" value="C:plasma membrane"/>
    <property type="evidence" value="ECO:0007669"/>
    <property type="project" value="UniProtKB-SubCell"/>
</dbReference>
<accession>A0A1R4GP94</accession>
<dbReference type="EMBL" id="FUHW01000038">
    <property type="protein sequence ID" value="SJM70011.1"/>
    <property type="molecule type" value="Genomic_DNA"/>
</dbReference>
<dbReference type="GO" id="GO:0015295">
    <property type="term" value="F:solute:proton symporter activity"/>
    <property type="evidence" value="ECO:0007669"/>
    <property type="project" value="TreeGrafter"/>
</dbReference>
<evidence type="ECO:0000313" key="10">
    <source>
        <dbReference type="Proteomes" id="UP000195913"/>
    </source>
</evidence>
<feature type="transmembrane region" description="Helical" evidence="8">
    <location>
        <begin position="102"/>
        <end position="129"/>
    </location>
</feature>